<evidence type="ECO:0000256" key="1">
    <source>
        <dbReference type="ARBA" id="ARBA00004127"/>
    </source>
</evidence>
<reference evidence="7" key="1">
    <citation type="journal article" date="2019" name="Int. J. Syst. Evol. Microbiol.">
        <title>The Global Catalogue of Microorganisms (GCM) 10K type strain sequencing project: providing services to taxonomists for standard genome sequencing and annotation.</title>
        <authorList>
            <consortium name="The Broad Institute Genomics Platform"/>
            <consortium name="The Broad Institute Genome Sequencing Center for Infectious Disease"/>
            <person name="Wu L."/>
            <person name="Ma J."/>
        </authorList>
    </citation>
    <scope>NUCLEOTIDE SEQUENCE [LARGE SCALE GENOMIC DNA]</scope>
    <source>
        <strain evidence="7">ZS-35-S2</strain>
    </source>
</reference>
<keyword evidence="3 5" id="KW-1133">Transmembrane helix</keyword>
<dbReference type="RefSeq" id="WP_209740313.1">
    <property type="nucleotide sequence ID" value="NZ_CP072611.1"/>
</dbReference>
<dbReference type="EC" id="2.1.1.100" evidence="6"/>
<dbReference type="Proteomes" id="UP001597371">
    <property type="component" value="Unassembled WGS sequence"/>
</dbReference>
<keyword evidence="4 5" id="KW-0472">Membrane</keyword>
<organism evidence="6 7">
    <name type="scientific">Aureimonas populi</name>
    <dbReference type="NCBI Taxonomy" id="1701758"/>
    <lineage>
        <taxon>Bacteria</taxon>
        <taxon>Pseudomonadati</taxon>
        <taxon>Pseudomonadota</taxon>
        <taxon>Alphaproteobacteria</taxon>
        <taxon>Hyphomicrobiales</taxon>
        <taxon>Aurantimonadaceae</taxon>
        <taxon>Aureimonas</taxon>
    </lineage>
</organism>
<gene>
    <name evidence="6" type="ORF">ACFSKQ_10415</name>
</gene>
<dbReference type="GO" id="GO:0004671">
    <property type="term" value="F:protein C-terminal S-isoprenylcysteine carboxyl O-methyltransferase activity"/>
    <property type="evidence" value="ECO:0007669"/>
    <property type="project" value="UniProtKB-EC"/>
</dbReference>
<protein>
    <submittedName>
        <fullName evidence="6">Methyltransferase family protein</fullName>
        <ecNumber evidence="6">2.1.1.100</ecNumber>
        <ecNumber evidence="6">2.1.1.334</ecNumber>
    </submittedName>
</protein>
<dbReference type="EC" id="2.1.1.334" evidence="6"/>
<evidence type="ECO:0000313" key="6">
    <source>
        <dbReference type="EMBL" id="MFD2237872.1"/>
    </source>
</evidence>
<keyword evidence="6" id="KW-0808">Transferase</keyword>
<feature type="transmembrane region" description="Helical" evidence="5">
    <location>
        <begin position="81"/>
        <end position="113"/>
    </location>
</feature>
<dbReference type="Pfam" id="PF04191">
    <property type="entry name" value="PEMT"/>
    <property type="match status" value="1"/>
</dbReference>
<name>A0ABW5CPF3_9HYPH</name>
<evidence type="ECO:0000256" key="4">
    <source>
        <dbReference type="ARBA" id="ARBA00023136"/>
    </source>
</evidence>
<keyword evidence="6" id="KW-0489">Methyltransferase</keyword>
<dbReference type="EMBL" id="JBHUIJ010000013">
    <property type="protein sequence ID" value="MFD2237872.1"/>
    <property type="molecule type" value="Genomic_DNA"/>
</dbReference>
<evidence type="ECO:0000256" key="2">
    <source>
        <dbReference type="ARBA" id="ARBA00022692"/>
    </source>
</evidence>
<dbReference type="InterPro" id="IPR007318">
    <property type="entry name" value="Phopholipid_MeTrfase"/>
</dbReference>
<comment type="subcellular location">
    <subcellularLocation>
        <location evidence="1">Endomembrane system</location>
        <topology evidence="1">Multi-pass membrane protein</topology>
    </subcellularLocation>
</comment>
<dbReference type="GO" id="GO:0032259">
    <property type="term" value="P:methylation"/>
    <property type="evidence" value="ECO:0007669"/>
    <property type="project" value="UniProtKB-KW"/>
</dbReference>
<accession>A0ABW5CPF3</accession>
<evidence type="ECO:0000256" key="5">
    <source>
        <dbReference type="SAM" id="Phobius"/>
    </source>
</evidence>
<feature type="transmembrane region" description="Helical" evidence="5">
    <location>
        <begin position="41"/>
        <end position="60"/>
    </location>
</feature>
<comment type="caution">
    <text evidence="6">The sequence shown here is derived from an EMBL/GenBank/DDBJ whole genome shotgun (WGS) entry which is preliminary data.</text>
</comment>
<keyword evidence="2 5" id="KW-0812">Transmembrane</keyword>
<proteinExistence type="predicted"/>
<evidence type="ECO:0000256" key="3">
    <source>
        <dbReference type="ARBA" id="ARBA00022989"/>
    </source>
</evidence>
<dbReference type="Gene3D" id="1.20.120.1630">
    <property type="match status" value="1"/>
</dbReference>
<keyword evidence="7" id="KW-1185">Reference proteome</keyword>
<evidence type="ECO:0000313" key="7">
    <source>
        <dbReference type="Proteomes" id="UP001597371"/>
    </source>
</evidence>
<sequence>MSLFQRRRRYVLAALILAAFAALLGISPAGSHRIHEAVEAGGLILILLGIAGRLWCTLYIGGRKNVEIVRSGPYSITRNPLYFFSTLAAGGVGAQSGSLTLGVIFLLASWAAFSIVIRREETYLAGLFGPAYDAYRRSVPRFWPDPRLFKDQQTLSVRTGRLYATLLDGLVFLVAIPAFETTEHLQATGVLDPVLWLY</sequence>